<organism evidence="2 3">
    <name type="scientific">Sphingobium nicotianae</name>
    <dbReference type="NCBI Taxonomy" id="2782607"/>
    <lineage>
        <taxon>Bacteria</taxon>
        <taxon>Pseudomonadati</taxon>
        <taxon>Pseudomonadota</taxon>
        <taxon>Alphaproteobacteria</taxon>
        <taxon>Sphingomonadales</taxon>
        <taxon>Sphingomonadaceae</taxon>
        <taxon>Sphingobium</taxon>
    </lineage>
</organism>
<reference evidence="2" key="1">
    <citation type="submission" date="2021-05" db="EMBL/GenBank/DDBJ databases">
        <title>Genome of Sphingobium sp. strain.</title>
        <authorList>
            <person name="Fan R."/>
        </authorList>
    </citation>
    <scope>NUCLEOTIDE SEQUENCE</scope>
    <source>
        <strain evidence="2">H33</strain>
    </source>
</reference>
<protein>
    <submittedName>
        <fullName evidence="2">Transcriptional regulator</fullName>
    </submittedName>
</protein>
<keyword evidence="3" id="KW-1185">Reference proteome</keyword>
<feature type="domain" description="JmjC" evidence="1">
    <location>
        <begin position="92"/>
        <end position="253"/>
    </location>
</feature>
<dbReference type="PANTHER" id="PTHR12461:SF105">
    <property type="entry name" value="HYPOXIA-INDUCIBLE FACTOR 1-ALPHA INHIBITOR"/>
    <property type="match status" value="1"/>
</dbReference>
<dbReference type="RefSeq" id="WP_214625092.1">
    <property type="nucleotide sequence ID" value="NZ_JAHGAW010000013.1"/>
</dbReference>
<gene>
    <name evidence="2" type="ORF">KK488_17950</name>
</gene>
<dbReference type="AlphaFoldDB" id="A0A9X1ISZ8"/>
<name>A0A9X1ISZ8_9SPHN</name>
<evidence type="ECO:0000313" key="3">
    <source>
        <dbReference type="Proteomes" id="UP001138757"/>
    </source>
</evidence>
<proteinExistence type="predicted"/>
<dbReference type="SMART" id="SM00558">
    <property type="entry name" value="JmjC"/>
    <property type="match status" value="1"/>
</dbReference>
<dbReference type="Gene3D" id="2.60.120.650">
    <property type="entry name" value="Cupin"/>
    <property type="match status" value="1"/>
</dbReference>
<dbReference type="PANTHER" id="PTHR12461">
    <property type="entry name" value="HYPOXIA-INDUCIBLE FACTOR 1 ALPHA INHIBITOR-RELATED"/>
    <property type="match status" value="1"/>
</dbReference>
<sequence>MIVTATETKAAFPPAAIEAFSAAYPDRHEKLQHDLCGHPLLTREAIAALAERHPQDRMEYNLGTLPLGIRPEDTPANGLSVADTIRTIEENRSWVVLKNVERDPAYGALLDALLAELEPVVRPRTGPMEHREAFIFFTSPGSVTPFHMDPEHNILMQIEGEKVMHVFPVADPSLVPPEQSEAFHAGAHRNLHWEDDFLAKDDPVHLTPGTAVLMPVKAPHFVQNGDAVSISFSITWRSERSVAEGELHSFNRLLRTKKLPLVKIGRTPEAQKLARVGYRVMRKLS</sequence>
<dbReference type="EMBL" id="JAHGAW010000013">
    <property type="protein sequence ID" value="MBT2188832.1"/>
    <property type="molecule type" value="Genomic_DNA"/>
</dbReference>
<accession>A0A9X1ISZ8</accession>
<comment type="caution">
    <text evidence="2">The sequence shown here is derived from an EMBL/GenBank/DDBJ whole genome shotgun (WGS) entry which is preliminary data.</text>
</comment>
<dbReference type="SUPFAM" id="SSF51197">
    <property type="entry name" value="Clavaminate synthase-like"/>
    <property type="match status" value="1"/>
</dbReference>
<dbReference type="InterPro" id="IPR003347">
    <property type="entry name" value="JmjC_dom"/>
</dbReference>
<evidence type="ECO:0000313" key="2">
    <source>
        <dbReference type="EMBL" id="MBT2188832.1"/>
    </source>
</evidence>
<evidence type="ECO:0000259" key="1">
    <source>
        <dbReference type="PROSITE" id="PS51184"/>
    </source>
</evidence>
<dbReference type="Proteomes" id="UP001138757">
    <property type="component" value="Unassembled WGS sequence"/>
</dbReference>
<dbReference type="PROSITE" id="PS51184">
    <property type="entry name" value="JMJC"/>
    <property type="match status" value="1"/>
</dbReference>